<dbReference type="VEuPathDB" id="FungiDB:VP01_2858g3"/>
<protein>
    <submittedName>
        <fullName evidence="1">Uncharacterized protein</fullName>
    </submittedName>
</protein>
<evidence type="ECO:0000313" key="2">
    <source>
        <dbReference type="Proteomes" id="UP000037035"/>
    </source>
</evidence>
<dbReference type="Proteomes" id="UP000037035">
    <property type="component" value="Unassembled WGS sequence"/>
</dbReference>
<dbReference type="PANTHER" id="PTHR46564">
    <property type="entry name" value="TRANSPOSASE"/>
    <property type="match status" value="1"/>
</dbReference>
<name>A0A0L6V1Y2_9BASI</name>
<sequence>MTQQGKSQEEIQKSLGQPISHQSFNQWITLYNETKPDPFNRGLIIYGPALHRQTHPFFLEKVRERLYNHIRTLLSMEVVDENLVNHLEITLKKADTVNSYKCLPSSLFLQLIFIILHNGTNESSVCNKDLLQTFACTSHGAPATQTVEFSLEKAH</sequence>
<dbReference type="STRING" id="27349.A0A0L6V1Y2"/>
<reference evidence="1 2" key="1">
    <citation type="submission" date="2015-08" db="EMBL/GenBank/DDBJ databases">
        <title>Next Generation Sequencing and Analysis of the Genome of Puccinia sorghi L Schw, the Causal Agent of Maize Common Rust.</title>
        <authorList>
            <person name="Rochi L."/>
            <person name="Burguener G."/>
            <person name="Darino M."/>
            <person name="Turjanski A."/>
            <person name="Kreff E."/>
            <person name="Dieguez M.J."/>
            <person name="Sacco F."/>
        </authorList>
    </citation>
    <scope>NUCLEOTIDE SEQUENCE [LARGE SCALE GENOMIC DNA]</scope>
    <source>
        <strain evidence="1 2">RO10H11247</strain>
    </source>
</reference>
<dbReference type="PANTHER" id="PTHR46564:SF1">
    <property type="entry name" value="TRANSPOSASE"/>
    <property type="match status" value="1"/>
</dbReference>
<proteinExistence type="predicted"/>
<keyword evidence="2" id="KW-1185">Reference proteome</keyword>
<comment type="caution">
    <text evidence="1">The sequence shown here is derived from an EMBL/GenBank/DDBJ whole genome shotgun (WGS) entry which is preliminary data.</text>
</comment>
<accession>A0A0L6V1Y2</accession>
<dbReference type="EMBL" id="LAVV01007788">
    <property type="protein sequence ID" value="KNZ54771.1"/>
    <property type="molecule type" value="Genomic_DNA"/>
</dbReference>
<evidence type="ECO:0000313" key="1">
    <source>
        <dbReference type="EMBL" id="KNZ54771.1"/>
    </source>
</evidence>
<organism evidence="1 2">
    <name type="scientific">Puccinia sorghi</name>
    <dbReference type="NCBI Taxonomy" id="27349"/>
    <lineage>
        <taxon>Eukaryota</taxon>
        <taxon>Fungi</taxon>
        <taxon>Dikarya</taxon>
        <taxon>Basidiomycota</taxon>
        <taxon>Pucciniomycotina</taxon>
        <taxon>Pucciniomycetes</taxon>
        <taxon>Pucciniales</taxon>
        <taxon>Pucciniaceae</taxon>
        <taxon>Puccinia</taxon>
    </lineage>
</organism>
<gene>
    <name evidence="1" type="ORF">VP01_2858g3</name>
</gene>
<dbReference type="AlphaFoldDB" id="A0A0L6V1Y2"/>